<evidence type="ECO:0000256" key="3">
    <source>
        <dbReference type="ARBA" id="ARBA00022827"/>
    </source>
</evidence>
<dbReference type="Gene3D" id="3.50.50.60">
    <property type="entry name" value="FAD/NAD(P)-binding domain"/>
    <property type="match status" value="1"/>
</dbReference>
<evidence type="ECO:0000256" key="2">
    <source>
        <dbReference type="ARBA" id="ARBA00022630"/>
    </source>
</evidence>
<keyword evidence="3" id="KW-0274">FAD</keyword>
<dbReference type="Proteomes" id="UP000780801">
    <property type="component" value="Unassembled WGS sequence"/>
</dbReference>
<comment type="cofactor">
    <cofactor evidence="1">
        <name>FAD</name>
        <dbReference type="ChEBI" id="CHEBI:57692"/>
    </cofactor>
</comment>
<evidence type="ECO:0000256" key="4">
    <source>
        <dbReference type="ARBA" id="ARBA00023002"/>
    </source>
</evidence>
<organism evidence="6 7">
    <name type="scientific">Lunasporangiospora selenospora</name>
    <dbReference type="NCBI Taxonomy" id="979761"/>
    <lineage>
        <taxon>Eukaryota</taxon>
        <taxon>Fungi</taxon>
        <taxon>Fungi incertae sedis</taxon>
        <taxon>Mucoromycota</taxon>
        <taxon>Mortierellomycotina</taxon>
        <taxon>Mortierellomycetes</taxon>
        <taxon>Mortierellales</taxon>
        <taxon>Mortierellaceae</taxon>
        <taxon>Lunasporangiospora</taxon>
    </lineage>
</organism>
<dbReference type="PANTHER" id="PTHR43004:SF19">
    <property type="entry name" value="BINDING MONOOXYGENASE, PUTATIVE (JCVI)-RELATED"/>
    <property type="match status" value="1"/>
</dbReference>
<evidence type="ECO:0000313" key="7">
    <source>
        <dbReference type="Proteomes" id="UP000780801"/>
    </source>
</evidence>
<dbReference type="Gene3D" id="3.30.9.10">
    <property type="entry name" value="D-Amino Acid Oxidase, subunit A, domain 2"/>
    <property type="match status" value="1"/>
</dbReference>
<dbReference type="InterPro" id="IPR002938">
    <property type="entry name" value="FAD-bd"/>
</dbReference>
<keyword evidence="2" id="KW-0285">Flavoprotein</keyword>
<dbReference type="PRINTS" id="PR00420">
    <property type="entry name" value="RNGMNOXGNASE"/>
</dbReference>
<proteinExistence type="predicted"/>
<dbReference type="InterPro" id="IPR038220">
    <property type="entry name" value="PHOX_C_sf"/>
</dbReference>
<dbReference type="PANTHER" id="PTHR43004">
    <property type="entry name" value="TRK SYSTEM POTASSIUM UPTAKE PROTEIN"/>
    <property type="match status" value="1"/>
</dbReference>
<keyword evidence="7" id="KW-1185">Reference proteome</keyword>
<feature type="domain" description="FAD-binding" evidence="5">
    <location>
        <begin position="99"/>
        <end position="166"/>
    </location>
</feature>
<accession>A0A9P6G3R2</accession>
<dbReference type="Gene3D" id="3.40.30.20">
    <property type="match status" value="1"/>
</dbReference>
<evidence type="ECO:0000256" key="1">
    <source>
        <dbReference type="ARBA" id="ARBA00001974"/>
    </source>
</evidence>
<name>A0A9P6G3R2_9FUNG</name>
<dbReference type="Pfam" id="PF01494">
    <property type="entry name" value="FAD_binding_3"/>
    <property type="match status" value="2"/>
</dbReference>
<evidence type="ECO:0000313" key="6">
    <source>
        <dbReference type="EMBL" id="KAF9585695.1"/>
    </source>
</evidence>
<dbReference type="GO" id="GO:0016709">
    <property type="term" value="F:oxidoreductase activity, acting on paired donors, with incorporation or reduction of molecular oxygen, NAD(P)H as one donor, and incorporation of one atom of oxygen"/>
    <property type="evidence" value="ECO:0007669"/>
    <property type="project" value="UniProtKB-ARBA"/>
</dbReference>
<evidence type="ECO:0000259" key="5">
    <source>
        <dbReference type="Pfam" id="PF01494"/>
    </source>
</evidence>
<feature type="domain" description="FAD-binding" evidence="5">
    <location>
        <begin position="194"/>
        <end position="277"/>
    </location>
</feature>
<dbReference type="AlphaFoldDB" id="A0A9P6G3R2"/>
<dbReference type="EMBL" id="JAABOA010000136">
    <property type="protein sequence ID" value="KAF9585695.1"/>
    <property type="molecule type" value="Genomic_DNA"/>
</dbReference>
<dbReference type="OrthoDB" id="1716816at2759"/>
<dbReference type="InterPro" id="IPR050641">
    <property type="entry name" value="RIFMO-like"/>
</dbReference>
<gene>
    <name evidence="6" type="ORF">BGW38_001179</name>
</gene>
<dbReference type="SUPFAM" id="SSF51905">
    <property type="entry name" value="FAD/NAD(P)-binding domain"/>
    <property type="match status" value="1"/>
</dbReference>
<reference evidence="6" key="1">
    <citation type="journal article" date="2020" name="Fungal Divers.">
        <title>Resolving the Mortierellaceae phylogeny through synthesis of multi-gene phylogenetics and phylogenomics.</title>
        <authorList>
            <person name="Vandepol N."/>
            <person name="Liber J."/>
            <person name="Desiro A."/>
            <person name="Na H."/>
            <person name="Kennedy M."/>
            <person name="Barry K."/>
            <person name="Grigoriev I.V."/>
            <person name="Miller A.N."/>
            <person name="O'Donnell K."/>
            <person name="Stajich J.E."/>
            <person name="Bonito G."/>
        </authorList>
    </citation>
    <scope>NUCLEOTIDE SEQUENCE</scope>
    <source>
        <strain evidence="6">KOD1015</strain>
    </source>
</reference>
<protein>
    <recommendedName>
        <fullName evidence="5">FAD-binding domain-containing protein</fullName>
    </recommendedName>
</protein>
<comment type="caution">
    <text evidence="6">The sequence shown here is derived from an EMBL/GenBank/DDBJ whole genome shotgun (WGS) entry which is preliminary data.</text>
</comment>
<keyword evidence="4" id="KW-0560">Oxidoreductase</keyword>
<sequence>MSALEASDSEYNESLMLEQEKTSVVLVAELKKLGIEVEFRWKLLDTKIVDGGQGQEVPYTARFISSSVGWQLGGGTVKEILGLVDETDNYEDFQFETWVIRSRYLIGSDGCRSTVRRKLGIPFKRRTPPDKVYLVNCTFESDMDLSGISIIAGSNNRKMMLSPLSNGYTLPTRWENLHLGVFKPWPAAASPQIKDIMWMTAYQVNECRAERLAHQNQIFLAGDSAHVHSPSGGQGMNTGLQNAHKLAWKLGLVLHGLMPEPMLAIYDERIPMADRAIEPSSKMWQRNNDQAIRYSMNELNRAHESQPSPEHNFQVVIRALDGPFISVDKEETRLHRQMVGTRAFHILVFTSNTLSAQSSSPDNDFAKTLVTTVDTYLAEWRARWHYKTPLLDLTHDKDLFKLYIIAAGSLEVDASRLSDLPQKRRGDG</sequence>
<dbReference type="GO" id="GO:0071949">
    <property type="term" value="F:FAD binding"/>
    <property type="evidence" value="ECO:0007669"/>
    <property type="project" value="InterPro"/>
</dbReference>
<dbReference type="InterPro" id="IPR036188">
    <property type="entry name" value="FAD/NAD-bd_sf"/>
</dbReference>